<sequence>MSSSRSAVFLLDTAGPARREPLQRGALRLLTLLSCRFGLARLRWAFRFFDSLGGRGGASRGGGFRPPGPRAWERFEEELAERLRAQGPSAALPGPASRAALTHSGLKETLLDFQWDRPEIASPAKPHRRSRRTGPAGPEPPEAPPEGFVNAVFVFSPCPHSRRELRRFVSGSDAPSSPGEPPTAQELAEKLLPRSVQELLAEQKITLFWVDTAERAQLIEAPDHVGYWTMFELICQTGGTILPAEALVHCLSHPRADVAQSFLGDFSFPVSWTTLLPLDATLNCLFSKPSVYRSVFPQQEGTLFLSMPGGKKQESCAVILEPLAMGQRQLQCPVNIFLKGNLMDWNLVQARHFLTESWILQSSQAEQAGCNRSLFHQLLRTLVTEGLHMVAEVSLSKTWCPCTAVLSPLSEGAAVLTVLGTERTAEVQRCSLEGAVVEDSSQDSALHLPEIVNSVLSKIDMSVEDPLASLGEETPVPEWVQRELSHTGSWHPSVLETWYPASNACGASSDLMESFRLLQVPCANGKDDADQSDVELSESLSDLYQRKFSETSATAGPGNNKKRRGVPRTPVRQKMKTMSRSLQMLNVARLNVKAQKFQPDAVPPAVNEKVPQKLSAKRLDDKVEGKEKALKIPIDFQTEEELQSHLIESYQKAVAEGIQLSACAQNMITAIKRFLKVQDFKEKEVACVERVRNHLLKTSKMLRQQHGSQKETKVRECRLQVFLRLELCLQCPSLQSTADEMEQLLEEMTDVLRILCLTEDPGYLTKFLEEILELYMNSIPKTLGDIYYGLGTQIPPKLAAVLPSDFFSDDSMTLDSKSPGLPPSLSSVLTPGTVRTESDQLEELRTRSAQKRRNHVLARHRSMTEAPQNLRQIEIPKMAKNPIRKENSRSYLAPEKSQQMPLSQKEAVQEVTKVRRNLFNEEILSPSKRSLKKMLRSQSVSAVEGLKYKCTDEGTKDHRKLLTKRVAETPLHKQVSRRLLHKQIKGRSSDPGCDTGVVEESPEKAIYEASLRRSPRIKQLSLNRTCSSAFYSTTQPSSKNSQRVHQGQEEESCALQDVEGLKQHSEIPPVQTPKRFFFGAVTDKCSPAVKHSPGKRRTRKDSLHLEEVTSCQTPRKTPHKFACKLLNSASKPPRRSPRIAHRTPQKLEKTPGKSPATKQTVAKCLGKYFSPPAQRVKSPSALTESKRVHFLQVTSEDCSTAQRLSPPCKESVLQTSEHKGFTALSASLLPPTDSNPTTSSPSAIQERCFTELQTPRRSLRYLSKLASPVGARRQILTKEIQMQSDPLSEATKRTPRKPEDPGSKLFTSPLSTEIPQLVVRLEPLCSSLLCGSSMNTVTICSASRAQAGESDGELSASKPSSQKSAGITGTSLRSLLHTSKQANCEPDSREENLMLACAAPSENRDSHHDSGNCSVESLQPHQSQVTENISVLQKNKQMDVASQKSPSREDLENLEKHLSPKPFAGEQVHAQNAEIDCEPLVKEGISNANTCESSLSDLQTVSDDLEPRTLVREEYMALKAPSLKRRSRFALNASPPVPKSATAYSLRCTADRRQREAAARMGDPQLVAKFPTPKNGNKLRSASPPTYEVEMEMQASGLPKLRIKKIGSCSSLEVQPEASASKSKGGESPFSDLAMTLCSKHPGKLAAACVSPSCCRSFHSTPGKGVGQTYICQSYTPTSCASNVTSPFPMEAGVFQTPSPKQKGKTTPDAIKDWPRRKRAAGSTASTSCGQSERNADERTWMSAGRERVMRISEHLSSKVTNTPGEFELEGICRLQDQASPSDAEPRADEDSAMGTFGLKSQKRVFTYLSPEKEENHDAKRLCTDRCSLDLTDFSTDEGNRSKSRTGSVLPEKPGMRALKTLEQHSSLGDDDVFLLSGSTPPLKSTLSTSSLLALTQSPLLSPPPARRKCVQEEESDAVQTAANQELSPFHMRVSRKRPLSRTYSRKKLLC</sequence>
<feature type="compositionally biased region" description="Basic residues" evidence="1">
    <location>
        <begin position="560"/>
        <end position="576"/>
    </location>
</feature>
<feature type="compositionally biased region" description="Low complexity" evidence="1">
    <location>
        <begin position="814"/>
        <end position="831"/>
    </location>
</feature>
<feature type="region of interest" description="Disordered" evidence="1">
    <location>
        <begin position="1031"/>
        <end position="1053"/>
    </location>
</feature>
<dbReference type="InterPro" id="IPR026153">
    <property type="entry name" value="Treslin"/>
</dbReference>
<dbReference type="InterPro" id="IPR053919">
    <property type="entry name" value="Treslin_N"/>
</dbReference>
<dbReference type="GO" id="GO:0006260">
    <property type="term" value="P:DNA replication"/>
    <property type="evidence" value="ECO:0007669"/>
    <property type="project" value="InterPro"/>
</dbReference>
<dbReference type="Pfam" id="PF21854">
    <property type="entry name" value="Treslin_N"/>
    <property type="match status" value="1"/>
</dbReference>
<feature type="region of interest" description="Disordered" evidence="1">
    <location>
        <begin position="1278"/>
        <end position="1308"/>
    </location>
</feature>
<dbReference type="OrthoDB" id="5812172at2759"/>
<evidence type="ECO:0000259" key="4">
    <source>
        <dbReference type="Pfam" id="PF21855"/>
    </source>
</evidence>
<feature type="region of interest" description="Disordered" evidence="1">
    <location>
        <begin position="1128"/>
        <end position="1157"/>
    </location>
</feature>
<dbReference type="GeneID" id="108492645"/>
<dbReference type="CTD" id="90381"/>
<feature type="domain" description="Treslin N-terminal" evidence="3">
    <location>
        <begin position="6"/>
        <end position="198"/>
    </location>
</feature>
<evidence type="ECO:0000259" key="2">
    <source>
        <dbReference type="Pfam" id="PF15292"/>
    </source>
</evidence>
<organism evidence="5 6">
    <name type="scientific">Lepidothrix coronata</name>
    <name type="common">blue-crowned manakin</name>
    <dbReference type="NCBI Taxonomy" id="321398"/>
    <lineage>
        <taxon>Eukaryota</taxon>
        <taxon>Metazoa</taxon>
        <taxon>Chordata</taxon>
        <taxon>Craniata</taxon>
        <taxon>Vertebrata</taxon>
        <taxon>Euteleostomi</taxon>
        <taxon>Archelosauria</taxon>
        <taxon>Archosauria</taxon>
        <taxon>Dinosauria</taxon>
        <taxon>Saurischia</taxon>
        <taxon>Theropoda</taxon>
        <taxon>Coelurosauria</taxon>
        <taxon>Aves</taxon>
        <taxon>Neognathae</taxon>
        <taxon>Neoaves</taxon>
        <taxon>Telluraves</taxon>
        <taxon>Australaves</taxon>
        <taxon>Passeriformes</taxon>
        <taxon>Pipridae</taxon>
        <taxon>Lepidothrix</taxon>
    </lineage>
</organism>
<feature type="compositionally biased region" description="Polar residues" evidence="1">
    <location>
        <begin position="1031"/>
        <end position="1045"/>
    </location>
</feature>
<evidence type="ECO:0000313" key="5">
    <source>
        <dbReference type="Proteomes" id="UP000504624"/>
    </source>
</evidence>
<feature type="compositionally biased region" description="Polar residues" evidence="1">
    <location>
        <begin position="1918"/>
        <end position="1927"/>
    </location>
</feature>
<dbReference type="GO" id="GO:0030174">
    <property type="term" value="P:regulation of DNA-templated DNA replication initiation"/>
    <property type="evidence" value="ECO:0007669"/>
    <property type="project" value="TreeGrafter"/>
</dbReference>
<feature type="region of interest" description="Disordered" evidence="1">
    <location>
        <begin position="1695"/>
        <end position="1738"/>
    </location>
</feature>
<feature type="compositionally biased region" description="Polar residues" evidence="1">
    <location>
        <begin position="1723"/>
        <end position="1733"/>
    </location>
</feature>
<dbReference type="GO" id="GO:0003682">
    <property type="term" value="F:chromatin binding"/>
    <property type="evidence" value="ECO:0007669"/>
    <property type="project" value="TreeGrafter"/>
</dbReference>
<evidence type="ECO:0000313" key="6">
    <source>
        <dbReference type="RefSeq" id="XP_017660684.1"/>
    </source>
</evidence>
<dbReference type="PANTHER" id="PTHR21556">
    <property type="entry name" value="TRESLIN"/>
    <property type="match status" value="1"/>
</dbReference>
<feature type="region of interest" description="Disordered" evidence="1">
    <location>
        <begin position="1400"/>
        <end position="1425"/>
    </location>
</feature>
<reference evidence="6" key="1">
    <citation type="submission" date="2025-08" db="UniProtKB">
        <authorList>
            <consortium name="RefSeq"/>
        </authorList>
    </citation>
    <scope>IDENTIFICATION</scope>
</reference>
<feature type="compositionally biased region" description="Polar residues" evidence="1">
    <location>
        <begin position="1411"/>
        <end position="1425"/>
    </location>
</feature>
<dbReference type="GO" id="GO:0010212">
    <property type="term" value="P:response to ionizing radiation"/>
    <property type="evidence" value="ECO:0007669"/>
    <property type="project" value="InterPro"/>
</dbReference>
<accession>A0A6J0GG24</accession>
<dbReference type="Proteomes" id="UP000504624">
    <property type="component" value="Unplaced"/>
</dbReference>
<dbReference type="GO" id="GO:0007095">
    <property type="term" value="P:mitotic G2 DNA damage checkpoint signaling"/>
    <property type="evidence" value="ECO:0007669"/>
    <property type="project" value="TreeGrafter"/>
</dbReference>
<name>A0A6J0GG24_9PASS</name>
<feature type="compositionally biased region" description="Basic residues" evidence="1">
    <location>
        <begin position="1132"/>
        <end position="1144"/>
    </location>
</feature>
<dbReference type="RefSeq" id="XP_017660684.1">
    <property type="nucleotide sequence ID" value="XM_017805195.1"/>
</dbReference>
<feature type="region of interest" description="Disordered" evidence="1">
    <location>
        <begin position="548"/>
        <end position="576"/>
    </location>
</feature>
<feature type="region of interest" description="Disordered" evidence="1">
    <location>
        <begin position="1913"/>
        <end position="1951"/>
    </location>
</feature>
<keyword evidence="5" id="KW-1185">Reference proteome</keyword>
<dbReference type="InterPro" id="IPR053920">
    <property type="entry name" value="Treslin_STD"/>
</dbReference>
<proteinExistence type="predicted"/>
<gene>
    <name evidence="6" type="primary">TICRR</name>
</gene>
<dbReference type="InterPro" id="IPR032746">
    <property type="entry name" value="Treslin_M"/>
</dbReference>
<dbReference type="PANTHER" id="PTHR21556:SF2">
    <property type="entry name" value="TRESLIN"/>
    <property type="match status" value="1"/>
</dbReference>
<dbReference type="GO" id="GO:0033314">
    <property type="term" value="P:mitotic DNA replication checkpoint signaling"/>
    <property type="evidence" value="ECO:0007669"/>
    <property type="project" value="InterPro"/>
</dbReference>
<evidence type="ECO:0000256" key="1">
    <source>
        <dbReference type="SAM" id="MobiDB-lite"/>
    </source>
</evidence>
<feature type="region of interest" description="Disordered" evidence="1">
    <location>
        <begin position="117"/>
        <end position="147"/>
    </location>
</feature>
<dbReference type="GO" id="GO:0005634">
    <property type="term" value="C:nucleus"/>
    <property type="evidence" value="ECO:0007669"/>
    <property type="project" value="InterPro"/>
</dbReference>
<feature type="domain" description="Treslin STD" evidence="4">
    <location>
        <begin position="640"/>
        <end position="790"/>
    </location>
</feature>
<feature type="region of interest" description="Disordered" evidence="1">
    <location>
        <begin position="813"/>
        <end position="835"/>
    </location>
</feature>
<protein>
    <submittedName>
        <fullName evidence="6">Treslin</fullName>
    </submittedName>
</protein>
<evidence type="ECO:0000259" key="3">
    <source>
        <dbReference type="Pfam" id="PF21854"/>
    </source>
</evidence>
<feature type="domain" description="Treslin M" evidence="2">
    <location>
        <begin position="276"/>
        <end position="419"/>
    </location>
</feature>
<feature type="compositionally biased region" description="Basic residues" evidence="1">
    <location>
        <begin position="1933"/>
        <end position="1951"/>
    </location>
</feature>
<feature type="compositionally biased region" description="Basic and acidic residues" evidence="1">
    <location>
        <begin position="1290"/>
        <end position="1302"/>
    </location>
</feature>
<dbReference type="Pfam" id="PF21855">
    <property type="entry name" value="Treslin_STD"/>
    <property type="match status" value="1"/>
</dbReference>
<dbReference type="Pfam" id="PF15292">
    <property type="entry name" value="Treslin_M"/>
    <property type="match status" value="1"/>
</dbReference>